<dbReference type="InterPro" id="IPR011033">
    <property type="entry name" value="PRC_barrel-like_sf"/>
</dbReference>
<feature type="domain" description="PRC-barrel" evidence="1">
    <location>
        <begin position="3"/>
        <end position="75"/>
    </location>
</feature>
<name>X1GEK8_9ZZZZ</name>
<dbReference type="SUPFAM" id="SSF50346">
    <property type="entry name" value="PRC-barrel domain"/>
    <property type="match status" value="1"/>
</dbReference>
<dbReference type="EMBL" id="BARU01017100">
    <property type="protein sequence ID" value="GAH56336.1"/>
    <property type="molecule type" value="Genomic_DNA"/>
</dbReference>
<organism evidence="2">
    <name type="scientific">marine sediment metagenome</name>
    <dbReference type="NCBI Taxonomy" id="412755"/>
    <lineage>
        <taxon>unclassified sequences</taxon>
        <taxon>metagenomes</taxon>
        <taxon>ecological metagenomes</taxon>
    </lineage>
</organism>
<dbReference type="Gene3D" id="2.30.30.240">
    <property type="entry name" value="PRC-barrel domain"/>
    <property type="match status" value="1"/>
</dbReference>
<sequence>MTILLSKYLGKSIIHNQQGVKIGKLDDLVVSKETGKIISYIVKLTDTKNIISKLPKLEKGLIMVPFPFISFTNEKFYIYENEIAKFLEKSKKEQISYKDRI</sequence>
<protein>
    <recommendedName>
        <fullName evidence="1">PRC-barrel domain-containing protein</fullName>
    </recommendedName>
</protein>
<comment type="caution">
    <text evidence="2">The sequence shown here is derived from an EMBL/GenBank/DDBJ whole genome shotgun (WGS) entry which is preliminary data.</text>
</comment>
<accession>X1GEK8</accession>
<dbReference type="Pfam" id="PF05239">
    <property type="entry name" value="PRC"/>
    <property type="match status" value="1"/>
</dbReference>
<evidence type="ECO:0000313" key="2">
    <source>
        <dbReference type="EMBL" id="GAH56336.1"/>
    </source>
</evidence>
<proteinExistence type="predicted"/>
<evidence type="ECO:0000259" key="1">
    <source>
        <dbReference type="Pfam" id="PF05239"/>
    </source>
</evidence>
<dbReference type="InterPro" id="IPR027275">
    <property type="entry name" value="PRC-brl_dom"/>
</dbReference>
<dbReference type="AlphaFoldDB" id="X1GEK8"/>
<gene>
    <name evidence="2" type="ORF">S03H2_28389</name>
</gene>
<reference evidence="2" key="1">
    <citation type="journal article" date="2014" name="Front. Microbiol.">
        <title>High frequency of phylogenetically diverse reductive dehalogenase-homologous genes in deep subseafloor sedimentary metagenomes.</title>
        <authorList>
            <person name="Kawai M."/>
            <person name="Futagami T."/>
            <person name="Toyoda A."/>
            <person name="Takaki Y."/>
            <person name="Nishi S."/>
            <person name="Hori S."/>
            <person name="Arai W."/>
            <person name="Tsubouchi T."/>
            <person name="Morono Y."/>
            <person name="Uchiyama I."/>
            <person name="Ito T."/>
            <person name="Fujiyama A."/>
            <person name="Inagaki F."/>
            <person name="Takami H."/>
        </authorList>
    </citation>
    <scope>NUCLEOTIDE SEQUENCE</scope>
    <source>
        <strain evidence="2">Expedition CK06-06</strain>
    </source>
</reference>